<evidence type="ECO:0000313" key="3">
    <source>
        <dbReference type="Proteomes" id="UP001482620"/>
    </source>
</evidence>
<organism evidence="2 3">
    <name type="scientific">Ilyodon furcidens</name>
    <name type="common">goldbreast splitfin</name>
    <dbReference type="NCBI Taxonomy" id="33524"/>
    <lineage>
        <taxon>Eukaryota</taxon>
        <taxon>Metazoa</taxon>
        <taxon>Chordata</taxon>
        <taxon>Craniata</taxon>
        <taxon>Vertebrata</taxon>
        <taxon>Euteleostomi</taxon>
        <taxon>Actinopterygii</taxon>
        <taxon>Neopterygii</taxon>
        <taxon>Teleostei</taxon>
        <taxon>Neoteleostei</taxon>
        <taxon>Acanthomorphata</taxon>
        <taxon>Ovalentaria</taxon>
        <taxon>Atherinomorphae</taxon>
        <taxon>Cyprinodontiformes</taxon>
        <taxon>Goodeidae</taxon>
        <taxon>Ilyodon</taxon>
    </lineage>
</organism>
<gene>
    <name evidence="2" type="ORF">ILYODFUR_007861</name>
</gene>
<feature type="compositionally biased region" description="Basic and acidic residues" evidence="1">
    <location>
        <begin position="95"/>
        <end position="107"/>
    </location>
</feature>
<evidence type="ECO:0000256" key="1">
    <source>
        <dbReference type="SAM" id="MobiDB-lite"/>
    </source>
</evidence>
<dbReference type="Proteomes" id="UP001482620">
    <property type="component" value="Unassembled WGS sequence"/>
</dbReference>
<accession>A0ABV0TH41</accession>
<evidence type="ECO:0000313" key="2">
    <source>
        <dbReference type="EMBL" id="MEQ2232111.1"/>
    </source>
</evidence>
<keyword evidence="3" id="KW-1185">Reference proteome</keyword>
<name>A0ABV0TH41_9TELE</name>
<feature type="compositionally biased region" description="Basic and acidic residues" evidence="1">
    <location>
        <begin position="52"/>
        <end position="62"/>
    </location>
</feature>
<comment type="caution">
    <text evidence="2">The sequence shown here is derived from an EMBL/GenBank/DDBJ whole genome shotgun (WGS) entry which is preliminary data.</text>
</comment>
<feature type="region of interest" description="Disordered" evidence="1">
    <location>
        <begin position="34"/>
        <end position="116"/>
    </location>
</feature>
<reference evidence="2 3" key="1">
    <citation type="submission" date="2021-06" db="EMBL/GenBank/DDBJ databases">
        <authorList>
            <person name="Palmer J.M."/>
        </authorList>
    </citation>
    <scope>NUCLEOTIDE SEQUENCE [LARGE SCALE GENOMIC DNA]</scope>
    <source>
        <strain evidence="3">if_2019</strain>
        <tissue evidence="2">Muscle</tissue>
    </source>
</reference>
<protein>
    <submittedName>
        <fullName evidence="2">Uncharacterized protein</fullName>
    </submittedName>
</protein>
<sequence>MRPCGAERLRSVCRCLSAQLLYARSPRLEYHLPAPDQSLRVVGAGEDQSWQADRERESEEAHTQSSSTHPNAYPVSTDRHTGCSPASSPLTAAGLEKEAPGRMRDGTGMRTRAPLP</sequence>
<dbReference type="EMBL" id="JAHRIQ010035268">
    <property type="protein sequence ID" value="MEQ2232111.1"/>
    <property type="molecule type" value="Genomic_DNA"/>
</dbReference>
<proteinExistence type="predicted"/>